<dbReference type="PANTHER" id="PTHR13462:SF10">
    <property type="entry name" value="CALCIUM UNIPORTER PROTEIN, MITOCHONDRIAL"/>
    <property type="match status" value="1"/>
</dbReference>
<dbReference type="GO" id="GO:0015292">
    <property type="term" value="F:uniporter activity"/>
    <property type="evidence" value="ECO:0007669"/>
    <property type="project" value="TreeGrafter"/>
</dbReference>
<keyword evidence="12 19" id="KW-0472">Membrane</keyword>
<dbReference type="Pfam" id="PF04678">
    <property type="entry name" value="MCU"/>
    <property type="match status" value="1"/>
</dbReference>
<dbReference type="GO" id="GO:0036444">
    <property type="term" value="P:calcium import into the mitochondrion"/>
    <property type="evidence" value="ECO:0007669"/>
    <property type="project" value="TreeGrafter"/>
</dbReference>
<evidence type="ECO:0000256" key="12">
    <source>
        <dbReference type="ARBA" id="ARBA00023136"/>
    </source>
</evidence>
<evidence type="ECO:0000313" key="22">
    <source>
        <dbReference type="Proteomes" id="UP000322873"/>
    </source>
</evidence>
<feature type="region of interest" description="Disordered" evidence="18">
    <location>
        <begin position="192"/>
        <end position="272"/>
    </location>
</feature>
<feature type="region of interest" description="Disordered" evidence="18">
    <location>
        <begin position="468"/>
        <end position="515"/>
    </location>
</feature>
<evidence type="ECO:0000256" key="7">
    <source>
        <dbReference type="ARBA" id="ARBA00022792"/>
    </source>
</evidence>
<dbReference type="InterPro" id="IPR039055">
    <property type="entry name" value="MCU_fam"/>
</dbReference>
<comment type="function">
    <text evidence="17">Highly selective calcium channel localized to the inner mitochondrial membrane, which mediates calcium uptake into the mitochondrial matrix. Mitochondrial calcium homeostasis plays key roles in cellular physiology and regulates ATP production, cytoplasmic calcium signals and activation of cell death pathways. Sufficient to operate as a pore-forming channel without the need of calcium-sensor or auxiliary subunit.</text>
</comment>
<dbReference type="Proteomes" id="UP000322873">
    <property type="component" value="Unassembled WGS sequence"/>
</dbReference>
<protein>
    <recommendedName>
        <fullName evidence="16">Calcium uniporter protein, mitochondrial</fullName>
    </recommendedName>
</protein>
<evidence type="ECO:0000256" key="15">
    <source>
        <dbReference type="ARBA" id="ARBA00044966"/>
    </source>
</evidence>
<keyword evidence="4" id="KW-0109">Calcium transport</keyword>
<evidence type="ECO:0000256" key="10">
    <source>
        <dbReference type="ARBA" id="ARBA00023065"/>
    </source>
</evidence>
<evidence type="ECO:0000256" key="3">
    <source>
        <dbReference type="ARBA" id="ARBA00022448"/>
    </source>
</evidence>
<evidence type="ECO:0000256" key="11">
    <source>
        <dbReference type="ARBA" id="ARBA00023128"/>
    </source>
</evidence>
<evidence type="ECO:0000313" key="21">
    <source>
        <dbReference type="EMBL" id="KAA8574855.1"/>
    </source>
</evidence>
<feature type="compositionally biased region" description="Basic and acidic residues" evidence="18">
    <location>
        <begin position="192"/>
        <end position="207"/>
    </location>
</feature>
<keyword evidence="5" id="KW-0107">Calcium channel</keyword>
<keyword evidence="13" id="KW-0407">Ion channel</keyword>
<evidence type="ECO:0000256" key="1">
    <source>
        <dbReference type="ARBA" id="ARBA00004448"/>
    </source>
</evidence>
<keyword evidence="9 19" id="KW-1133">Transmembrane helix</keyword>
<feature type="transmembrane region" description="Helical" evidence="19">
    <location>
        <begin position="390"/>
        <end position="408"/>
    </location>
</feature>
<evidence type="ECO:0000256" key="19">
    <source>
        <dbReference type="SAM" id="Phobius"/>
    </source>
</evidence>
<dbReference type="EMBL" id="VICG01000002">
    <property type="protein sequence ID" value="KAA8574855.1"/>
    <property type="molecule type" value="Genomic_DNA"/>
</dbReference>
<dbReference type="VEuPathDB" id="FungiDB:MFRU_002g04620"/>
<dbReference type="GO" id="GO:1990246">
    <property type="term" value="C:uniplex complex"/>
    <property type="evidence" value="ECO:0007669"/>
    <property type="project" value="TreeGrafter"/>
</dbReference>
<evidence type="ECO:0000256" key="13">
    <source>
        <dbReference type="ARBA" id="ARBA00023303"/>
    </source>
</evidence>
<comment type="catalytic activity">
    <reaction evidence="14">
        <text>Ca(2+)(in) = Ca(2+)(out)</text>
        <dbReference type="Rhea" id="RHEA:29671"/>
        <dbReference type="ChEBI" id="CHEBI:29108"/>
    </reaction>
</comment>
<evidence type="ECO:0000256" key="18">
    <source>
        <dbReference type="SAM" id="MobiDB-lite"/>
    </source>
</evidence>
<evidence type="ECO:0000256" key="16">
    <source>
        <dbReference type="ARBA" id="ARBA00044981"/>
    </source>
</evidence>
<reference evidence="21 22" key="1">
    <citation type="submission" date="2019-06" db="EMBL/GenBank/DDBJ databases">
        <title>Genome Sequence of the Brown Rot Fungal Pathogen Monilinia fructicola.</title>
        <authorList>
            <person name="De Miccolis Angelini R.M."/>
            <person name="Landi L."/>
            <person name="Abate D."/>
            <person name="Pollastro S."/>
            <person name="Romanazzi G."/>
            <person name="Faretra F."/>
        </authorList>
    </citation>
    <scope>NUCLEOTIDE SEQUENCE [LARGE SCALE GENOMIC DNA]</scope>
    <source>
        <strain evidence="21 22">Mfrc123</strain>
    </source>
</reference>
<name>A0A5M9K7N3_MONFR</name>
<dbReference type="GO" id="GO:0051560">
    <property type="term" value="P:mitochondrial calcium ion homeostasis"/>
    <property type="evidence" value="ECO:0007669"/>
    <property type="project" value="InterPro"/>
</dbReference>
<evidence type="ECO:0000256" key="17">
    <source>
        <dbReference type="ARBA" id="ARBA00045938"/>
    </source>
</evidence>
<keyword evidence="3" id="KW-0813">Transport</keyword>
<evidence type="ECO:0000256" key="2">
    <source>
        <dbReference type="ARBA" id="ARBA00005653"/>
    </source>
</evidence>
<evidence type="ECO:0000256" key="4">
    <source>
        <dbReference type="ARBA" id="ARBA00022568"/>
    </source>
</evidence>
<feature type="transmembrane region" description="Helical" evidence="19">
    <location>
        <begin position="358"/>
        <end position="378"/>
    </location>
</feature>
<keyword evidence="6 19" id="KW-0812">Transmembrane</keyword>
<evidence type="ECO:0000256" key="8">
    <source>
        <dbReference type="ARBA" id="ARBA00022837"/>
    </source>
</evidence>
<evidence type="ECO:0000256" key="9">
    <source>
        <dbReference type="ARBA" id="ARBA00022989"/>
    </source>
</evidence>
<keyword evidence="8" id="KW-0106">Calcium</keyword>
<keyword evidence="10" id="KW-0406">Ion transport</keyword>
<evidence type="ECO:0000256" key="6">
    <source>
        <dbReference type="ARBA" id="ARBA00022692"/>
    </source>
</evidence>
<dbReference type="InterPro" id="IPR006769">
    <property type="entry name" value="MCU_C"/>
</dbReference>
<feature type="compositionally biased region" description="Acidic residues" evidence="18">
    <location>
        <begin position="495"/>
        <end position="506"/>
    </location>
</feature>
<feature type="compositionally biased region" description="Basic and acidic residues" evidence="18">
    <location>
        <begin position="471"/>
        <end position="483"/>
    </location>
</feature>
<dbReference type="PANTHER" id="PTHR13462">
    <property type="entry name" value="CALCIUM UNIPORTER PROTEIN, MITOCHONDRIAL"/>
    <property type="match status" value="1"/>
</dbReference>
<keyword evidence="11" id="KW-0496">Mitochondrion</keyword>
<accession>A0A5M9K7N3</accession>
<evidence type="ECO:0000256" key="5">
    <source>
        <dbReference type="ARBA" id="ARBA00022673"/>
    </source>
</evidence>
<feature type="domain" description="Calcium uniporter protein C-terminal" evidence="20">
    <location>
        <begin position="321"/>
        <end position="444"/>
    </location>
</feature>
<sequence>MRRATQLLPRSIPQTTCTPVSFKGTFRSRASPQLSIGCTAPSCLRTFSSANIWRKEKTYTDKAKELTRKGIDKEEDWFNNQLDDAIGDHKEIQARTPWHRGGSDKPPVKRNRSAGAMTKGKLLTTPSRLLKLILPLTTLDKNSDRKDIEPLALLVHPQQPLSYLERLIQSELPMITAKDGHTEKVPEVHFRAEDSAQDEIKADTRQDDMDEDAEEGTDEQMVDGKVMKLGKINGSKDKKVSSQEKEQLQNQLRGGPGEGGVESYSGRGREQSSEGEVKFVRWSSSTEIGDFIRDAARGKEFAVEIEGSSREIRVGVPSFNDRTHYLRVRLRKTSRKLADYAKVKKECDELAHRGARHIAMGGFGVLVSWWAAIYYFTFQTSYGWDTMEPVTYLAGLSTIILGYLWFLYHNREVSYRAALNLTVSRRQSTLYQAKGFDVQKWEALIEEANALRKEVKIIADEYDVEWDEKADEGSEEVHDALKAERRKTKRKEKEDEGEEPEPEEDDKDKGKGKDD</sequence>
<comment type="subunit">
    <text evidence="15">Homotetramer, assembles in a dimer or dimers configuration with two interfaces.</text>
</comment>
<proteinExistence type="inferred from homology"/>
<comment type="caution">
    <text evidence="21">The sequence shown here is derived from an EMBL/GenBank/DDBJ whole genome shotgun (WGS) entry which is preliminary data.</text>
</comment>
<keyword evidence="7" id="KW-0999">Mitochondrion inner membrane</keyword>
<comment type="subcellular location">
    <subcellularLocation>
        <location evidence="1">Mitochondrion inner membrane</location>
        <topology evidence="1">Multi-pass membrane protein</topology>
    </subcellularLocation>
</comment>
<feature type="compositionally biased region" description="Basic and acidic residues" evidence="18">
    <location>
        <begin position="234"/>
        <end position="247"/>
    </location>
</feature>
<dbReference type="GO" id="GO:0005262">
    <property type="term" value="F:calcium channel activity"/>
    <property type="evidence" value="ECO:0007669"/>
    <property type="project" value="UniProtKB-KW"/>
</dbReference>
<comment type="similarity">
    <text evidence="2">Belongs to the MCU (TC 1.A.77) family.</text>
</comment>
<organism evidence="21 22">
    <name type="scientific">Monilinia fructicola</name>
    <name type="common">Brown rot fungus</name>
    <name type="synonym">Ciboria fructicola</name>
    <dbReference type="NCBI Taxonomy" id="38448"/>
    <lineage>
        <taxon>Eukaryota</taxon>
        <taxon>Fungi</taxon>
        <taxon>Dikarya</taxon>
        <taxon>Ascomycota</taxon>
        <taxon>Pezizomycotina</taxon>
        <taxon>Leotiomycetes</taxon>
        <taxon>Helotiales</taxon>
        <taxon>Sclerotiniaceae</taxon>
        <taxon>Monilinia</taxon>
    </lineage>
</organism>
<evidence type="ECO:0000259" key="20">
    <source>
        <dbReference type="Pfam" id="PF04678"/>
    </source>
</evidence>
<keyword evidence="22" id="KW-1185">Reference proteome</keyword>
<gene>
    <name evidence="21" type="ORF">EYC84_004099</name>
</gene>
<evidence type="ECO:0000256" key="14">
    <source>
        <dbReference type="ARBA" id="ARBA00036634"/>
    </source>
</evidence>
<feature type="compositionally biased region" description="Acidic residues" evidence="18">
    <location>
        <begin position="208"/>
        <end position="221"/>
    </location>
</feature>
<dbReference type="AlphaFoldDB" id="A0A5M9K7N3"/>